<sequence length="359" mass="38975">MASDLRSVDRLCITFLVDNSIEWFTKLPWGFTHELPQHIQQENPPLYSHPITGVPVFDFDSFCCGAHGFSALIETQISGEETQFTLFDTGPDSQSLVRNVKAMQVPVDNISRVILSHWHSDHTGGLLSLLKLRTGQGRECIVDCHPDRPISRGMARGPLYERVFGSLPDDPTFEGIETVGGVVEKHANGHAVAGDGVWVSGEIPRITAFEGGIPGAKRWVAEDGGKWISDEFILDERYAVIDVAGKGLVIFSACSHAGIVNVVRDALTKFPRPIYMIIGGLHLAPPDNADRIEPTVDFLSQRIIPGPVNILPMHCSGFAAKVALEAAFGEGCVPAGVGVKVEVLGDRDLDKRLLAPTIV</sequence>
<dbReference type="Gene3D" id="3.60.15.10">
    <property type="entry name" value="Ribonuclease Z/Hydroxyacylglutathione hydrolase-like"/>
    <property type="match status" value="1"/>
</dbReference>
<feature type="domain" description="Metallo-beta-lactamase" evidence="1">
    <location>
        <begin position="81"/>
        <end position="199"/>
    </location>
</feature>
<dbReference type="InterPro" id="IPR052926">
    <property type="entry name" value="Metallo-beta-lactamase_dom"/>
</dbReference>
<dbReference type="Proteomes" id="UP001215280">
    <property type="component" value="Unassembled WGS sequence"/>
</dbReference>
<dbReference type="PANTHER" id="PTHR13754:SF13">
    <property type="entry name" value="METALLO-BETA-LACTAMASE SUPERFAMILY PROTEIN (AFU_ORTHOLOGUE AFUA_3G07630)"/>
    <property type="match status" value="1"/>
</dbReference>
<dbReference type="SUPFAM" id="SSF56281">
    <property type="entry name" value="Metallo-hydrolase/oxidoreductase"/>
    <property type="match status" value="1"/>
</dbReference>
<dbReference type="PANTHER" id="PTHR13754">
    <property type="entry name" value="METALLO-BETA-LACTAMASE SUPERFAMILY PROTEIN"/>
    <property type="match status" value="1"/>
</dbReference>
<evidence type="ECO:0000313" key="3">
    <source>
        <dbReference type="Proteomes" id="UP001215280"/>
    </source>
</evidence>
<protein>
    <submittedName>
        <fullName evidence="2">Beta-lactamase-like protein</fullName>
    </submittedName>
</protein>
<comment type="caution">
    <text evidence="2">The sequence shown here is derived from an EMBL/GenBank/DDBJ whole genome shotgun (WGS) entry which is preliminary data.</text>
</comment>
<gene>
    <name evidence="2" type="ORF">DFH07DRAFT_293885</name>
</gene>
<reference evidence="2" key="1">
    <citation type="submission" date="2023-03" db="EMBL/GenBank/DDBJ databases">
        <title>Massive genome expansion in bonnet fungi (Mycena s.s.) driven by repeated elements and novel gene families across ecological guilds.</title>
        <authorList>
            <consortium name="Lawrence Berkeley National Laboratory"/>
            <person name="Harder C.B."/>
            <person name="Miyauchi S."/>
            <person name="Viragh M."/>
            <person name="Kuo A."/>
            <person name="Thoen E."/>
            <person name="Andreopoulos B."/>
            <person name="Lu D."/>
            <person name="Skrede I."/>
            <person name="Drula E."/>
            <person name="Henrissat B."/>
            <person name="Morin E."/>
            <person name="Kohler A."/>
            <person name="Barry K."/>
            <person name="LaButti K."/>
            <person name="Morin E."/>
            <person name="Salamov A."/>
            <person name="Lipzen A."/>
            <person name="Mereny Z."/>
            <person name="Hegedus B."/>
            <person name="Baldrian P."/>
            <person name="Stursova M."/>
            <person name="Weitz H."/>
            <person name="Taylor A."/>
            <person name="Grigoriev I.V."/>
            <person name="Nagy L.G."/>
            <person name="Martin F."/>
            <person name="Kauserud H."/>
        </authorList>
    </citation>
    <scope>NUCLEOTIDE SEQUENCE</scope>
    <source>
        <strain evidence="2">CBHHK188m</strain>
    </source>
</reference>
<dbReference type="EMBL" id="JARJLG010000261">
    <property type="protein sequence ID" value="KAJ7722149.1"/>
    <property type="molecule type" value="Genomic_DNA"/>
</dbReference>
<evidence type="ECO:0000313" key="2">
    <source>
        <dbReference type="EMBL" id="KAJ7722149.1"/>
    </source>
</evidence>
<dbReference type="CDD" id="cd07713">
    <property type="entry name" value="DHPS-like_MBL-fold"/>
    <property type="match status" value="1"/>
</dbReference>
<evidence type="ECO:0000259" key="1">
    <source>
        <dbReference type="Pfam" id="PF00753"/>
    </source>
</evidence>
<dbReference type="InterPro" id="IPR001279">
    <property type="entry name" value="Metallo-B-lactamas"/>
</dbReference>
<organism evidence="2 3">
    <name type="scientific">Mycena maculata</name>
    <dbReference type="NCBI Taxonomy" id="230809"/>
    <lineage>
        <taxon>Eukaryota</taxon>
        <taxon>Fungi</taxon>
        <taxon>Dikarya</taxon>
        <taxon>Basidiomycota</taxon>
        <taxon>Agaricomycotina</taxon>
        <taxon>Agaricomycetes</taxon>
        <taxon>Agaricomycetidae</taxon>
        <taxon>Agaricales</taxon>
        <taxon>Marasmiineae</taxon>
        <taxon>Mycenaceae</taxon>
        <taxon>Mycena</taxon>
    </lineage>
</organism>
<accession>A0AAD7MLH4</accession>
<dbReference type="AlphaFoldDB" id="A0AAD7MLH4"/>
<proteinExistence type="predicted"/>
<name>A0AAD7MLH4_9AGAR</name>
<dbReference type="GO" id="GO:0016740">
    <property type="term" value="F:transferase activity"/>
    <property type="evidence" value="ECO:0007669"/>
    <property type="project" value="TreeGrafter"/>
</dbReference>
<dbReference type="InterPro" id="IPR036866">
    <property type="entry name" value="RibonucZ/Hydroxyglut_hydro"/>
</dbReference>
<keyword evidence="3" id="KW-1185">Reference proteome</keyword>
<dbReference type="InterPro" id="IPR041712">
    <property type="entry name" value="DHPS-like_MBL-fold"/>
</dbReference>
<dbReference type="Pfam" id="PF00753">
    <property type="entry name" value="Lactamase_B"/>
    <property type="match status" value="1"/>
</dbReference>